<comment type="caution">
    <text evidence="2">The sequence shown here is derived from an EMBL/GenBank/DDBJ whole genome shotgun (WGS) entry which is preliminary data.</text>
</comment>
<protein>
    <recommendedName>
        <fullName evidence="4">Pilus assembly protein TadE</fullName>
    </recommendedName>
</protein>
<dbReference type="AlphaFoldDB" id="A0A1E7JW62"/>
<feature type="transmembrane region" description="Helical" evidence="1">
    <location>
        <begin position="12"/>
        <end position="34"/>
    </location>
</feature>
<dbReference type="EMBL" id="LJGU01000151">
    <property type="protein sequence ID" value="OEU95521.1"/>
    <property type="molecule type" value="Genomic_DNA"/>
</dbReference>
<evidence type="ECO:0008006" key="4">
    <source>
        <dbReference type="Google" id="ProtNLM"/>
    </source>
</evidence>
<dbReference type="Proteomes" id="UP000176101">
    <property type="component" value="Unassembled WGS sequence"/>
</dbReference>
<dbReference type="STRING" id="1075402.AN216_23625"/>
<organism evidence="2 3">
    <name type="scientific">Streptomyces oceani</name>
    <dbReference type="NCBI Taxonomy" id="1075402"/>
    <lineage>
        <taxon>Bacteria</taxon>
        <taxon>Bacillati</taxon>
        <taxon>Actinomycetota</taxon>
        <taxon>Actinomycetes</taxon>
        <taxon>Kitasatosporales</taxon>
        <taxon>Streptomycetaceae</taxon>
        <taxon>Streptomyces</taxon>
    </lineage>
</organism>
<dbReference type="InterPro" id="IPR049790">
    <property type="entry name" value="Rv3655c/TadE"/>
</dbReference>
<reference evidence="2 3" key="1">
    <citation type="journal article" date="2016" name="Front. Microbiol.">
        <title>Comparative Genomics Analysis of Streptomyces Species Reveals Their Adaptation to the Marine Environment and Their Diversity at the Genomic Level.</title>
        <authorList>
            <person name="Tian X."/>
            <person name="Zhang Z."/>
            <person name="Yang T."/>
            <person name="Chen M."/>
            <person name="Li J."/>
            <person name="Chen F."/>
            <person name="Yang J."/>
            <person name="Li W."/>
            <person name="Zhang B."/>
            <person name="Zhang Z."/>
            <person name="Wu J."/>
            <person name="Zhang C."/>
            <person name="Long L."/>
            <person name="Xiao J."/>
        </authorList>
    </citation>
    <scope>NUCLEOTIDE SEQUENCE [LARGE SCALE GENOMIC DNA]</scope>
    <source>
        <strain evidence="2 3">SCSIO 02100</strain>
    </source>
</reference>
<evidence type="ECO:0000313" key="2">
    <source>
        <dbReference type="EMBL" id="OEU95521.1"/>
    </source>
</evidence>
<keyword evidence="1" id="KW-1133">Transmembrane helix</keyword>
<dbReference type="NCBIfam" id="NF041390">
    <property type="entry name" value="TadE_Rv3655c"/>
    <property type="match status" value="1"/>
</dbReference>
<keyword evidence="3" id="KW-1185">Reference proteome</keyword>
<evidence type="ECO:0000313" key="3">
    <source>
        <dbReference type="Proteomes" id="UP000176101"/>
    </source>
</evidence>
<accession>A0A1E7JW62</accession>
<keyword evidence="1" id="KW-0472">Membrane</keyword>
<gene>
    <name evidence="2" type="ORF">AN216_23625</name>
</gene>
<dbReference type="OrthoDB" id="4337166at2"/>
<proteinExistence type="predicted"/>
<name>A0A1E7JW62_9ACTN</name>
<sequence length="120" mass="12213">MRDDSGYVTAELAVALSTLVFVVGVLLWGIVLGATQIQCVDGARVGARAAARGEPTEAVRDAVRSVAPENSDIAISTEGRSGARKVRVTVRAGMDGPGPLTLPLEAEAVGFLEPGAGADP</sequence>
<keyword evidence="1" id="KW-0812">Transmembrane</keyword>
<evidence type="ECO:0000256" key="1">
    <source>
        <dbReference type="SAM" id="Phobius"/>
    </source>
</evidence>